<dbReference type="STRING" id="477690.SAMN05216474_0318"/>
<evidence type="ECO:0000313" key="4">
    <source>
        <dbReference type="EMBL" id="SFT39533.1"/>
    </source>
</evidence>
<protein>
    <submittedName>
        <fullName evidence="4">Response regulator receiver domain-containing protein</fullName>
    </submittedName>
</protein>
<organism evidence="4 5">
    <name type="scientific">Lishizhenia tianjinensis</name>
    <dbReference type="NCBI Taxonomy" id="477690"/>
    <lineage>
        <taxon>Bacteria</taxon>
        <taxon>Pseudomonadati</taxon>
        <taxon>Bacteroidota</taxon>
        <taxon>Flavobacteriia</taxon>
        <taxon>Flavobacteriales</taxon>
        <taxon>Crocinitomicaceae</taxon>
        <taxon>Lishizhenia</taxon>
    </lineage>
</organism>
<evidence type="ECO:0000259" key="3">
    <source>
        <dbReference type="PROSITE" id="PS50110"/>
    </source>
</evidence>
<dbReference type="InterPro" id="IPR050595">
    <property type="entry name" value="Bact_response_regulator"/>
</dbReference>
<keyword evidence="1" id="KW-0597">Phosphoprotein</keyword>
<dbReference type="RefSeq" id="WP_090245591.1">
    <property type="nucleotide sequence ID" value="NZ_FPAS01000001.1"/>
</dbReference>
<evidence type="ECO:0000256" key="1">
    <source>
        <dbReference type="ARBA" id="ARBA00022553"/>
    </source>
</evidence>
<evidence type="ECO:0000256" key="2">
    <source>
        <dbReference type="PROSITE-ProRule" id="PRU00169"/>
    </source>
</evidence>
<dbReference type="GO" id="GO:0000160">
    <property type="term" value="P:phosphorelay signal transduction system"/>
    <property type="evidence" value="ECO:0007669"/>
    <property type="project" value="InterPro"/>
</dbReference>
<accession>A0A1I6XN40</accession>
<feature type="domain" description="Response regulatory" evidence="3">
    <location>
        <begin position="8"/>
        <end position="120"/>
    </location>
</feature>
<evidence type="ECO:0000313" key="5">
    <source>
        <dbReference type="Proteomes" id="UP000236454"/>
    </source>
</evidence>
<dbReference type="PROSITE" id="PS50110">
    <property type="entry name" value="RESPONSE_REGULATORY"/>
    <property type="match status" value="1"/>
</dbReference>
<dbReference type="AlphaFoldDB" id="A0A1I6XN40"/>
<dbReference type="OrthoDB" id="9789181at2"/>
<gene>
    <name evidence="4" type="ORF">SAMN05216474_0318</name>
</gene>
<dbReference type="CDD" id="cd00156">
    <property type="entry name" value="REC"/>
    <property type="match status" value="1"/>
</dbReference>
<name>A0A1I6XN40_9FLAO</name>
<reference evidence="4 5" key="1">
    <citation type="submission" date="2016-10" db="EMBL/GenBank/DDBJ databases">
        <authorList>
            <person name="de Groot N.N."/>
        </authorList>
    </citation>
    <scope>NUCLEOTIDE SEQUENCE [LARGE SCALE GENOMIC DNA]</scope>
    <source>
        <strain evidence="4 5">CGMCC 1.7005</strain>
    </source>
</reference>
<dbReference type="InterPro" id="IPR001789">
    <property type="entry name" value="Sig_transdc_resp-reg_receiver"/>
</dbReference>
<dbReference type="EMBL" id="FPAS01000001">
    <property type="protein sequence ID" value="SFT39533.1"/>
    <property type="molecule type" value="Genomic_DNA"/>
</dbReference>
<comment type="caution">
    <text evidence="2">Lacks conserved residue(s) required for the propagation of feature annotation.</text>
</comment>
<keyword evidence="5" id="KW-1185">Reference proteome</keyword>
<dbReference type="PANTHER" id="PTHR44591:SF3">
    <property type="entry name" value="RESPONSE REGULATORY DOMAIN-CONTAINING PROTEIN"/>
    <property type="match status" value="1"/>
</dbReference>
<dbReference type="InterPro" id="IPR011006">
    <property type="entry name" value="CheY-like_superfamily"/>
</dbReference>
<dbReference type="Pfam" id="PF00072">
    <property type="entry name" value="Response_reg"/>
    <property type="match status" value="1"/>
</dbReference>
<dbReference type="SUPFAM" id="SSF52172">
    <property type="entry name" value="CheY-like"/>
    <property type="match status" value="1"/>
</dbReference>
<dbReference type="Gene3D" id="3.40.50.2300">
    <property type="match status" value="1"/>
</dbReference>
<sequence>MEENQKQCVLFCSPDRLIQKIIKKRLKSEGCKVNVASNGNDALTLIEEGKINLMVTEEMLPFKSGFEIIEICDQKDIPSIIISDSDLENKILEAFDLGAYDFIDKPYSPNELVVRIKNIFKHHRA</sequence>
<dbReference type="SMART" id="SM00448">
    <property type="entry name" value="REC"/>
    <property type="match status" value="1"/>
</dbReference>
<dbReference type="Proteomes" id="UP000236454">
    <property type="component" value="Unassembled WGS sequence"/>
</dbReference>
<dbReference type="PANTHER" id="PTHR44591">
    <property type="entry name" value="STRESS RESPONSE REGULATOR PROTEIN 1"/>
    <property type="match status" value="1"/>
</dbReference>
<proteinExistence type="predicted"/>